<dbReference type="Gene3D" id="3.90.1640.10">
    <property type="entry name" value="inorganic pyrophosphatase (n-terminal core)"/>
    <property type="match status" value="1"/>
</dbReference>
<evidence type="ECO:0000313" key="4">
    <source>
        <dbReference type="Proteomes" id="UP000198556"/>
    </source>
</evidence>
<proteinExistence type="predicted"/>
<dbReference type="Pfam" id="PF01368">
    <property type="entry name" value="DHH"/>
    <property type="match status" value="1"/>
</dbReference>
<dbReference type="PANTHER" id="PTHR47618">
    <property type="entry name" value="BIFUNCTIONAL OLIGORIBONUCLEASE AND PAP PHOSPHATASE NRNA"/>
    <property type="match status" value="1"/>
</dbReference>
<dbReference type="InterPro" id="IPR051319">
    <property type="entry name" value="Oligoribo/pAp-PDE_c-di-AMP_PDE"/>
</dbReference>
<dbReference type="RefSeq" id="WP_089746426.1">
    <property type="nucleotide sequence ID" value="NZ_FOGF01000012.1"/>
</dbReference>
<dbReference type="InterPro" id="IPR003156">
    <property type="entry name" value="DHHA1_dom"/>
</dbReference>
<evidence type="ECO:0000259" key="1">
    <source>
        <dbReference type="Pfam" id="PF01368"/>
    </source>
</evidence>
<dbReference type="STRING" id="137733.SAMN05421767_11213"/>
<dbReference type="InterPro" id="IPR038763">
    <property type="entry name" value="DHH_sf"/>
</dbReference>
<dbReference type="Pfam" id="PF02272">
    <property type="entry name" value="DHHA1"/>
    <property type="match status" value="1"/>
</dbReference>
<dbReference type="InterPro" id="IPR001667">
    <property type="entry name" value="DDH_dom"/>
</dbReference>
<dbReference type="AlphaFoldDB" id="A0A1H9K7E2"/>
<name>A0A1H9K7E2_9LACT</name>
<dbReference type="OrthoDB" id="9803668at2"/>
<evidence type="ECO:0000259" key="2">
    <source>
        <dbReference type="Pfam" id="PF02272"/>
    </source>
</evidence>
<accession>A0A1H9K7E2</accession>
<dbReference type="EMBL" id="FOGF01000012">
    <property type="protein sequence ID" value="SEQ95054.1"/>
    <property type="molecule type" value="Genomic_DNA"/>
</dbReference>
<dbReference type="Gene3D" id="3.10.310.30">
    <property type="match status" value="1"/>
</dbReference>
<evidence type="ECO:0000313" key="3">
    <source>
        <dbReference type="EMBL" id="SEQ95054.1"/>
    </source>
</evidence>
<reference evidence="3 4" key="1">
    <citation type="submission" date="2016-10" db="EMBL/GenBank/DDBJ databases">
        <authorList>
            <person name="de Groot N.N."/>
        </authorList>
    </citation>
    <scope>NUCLEOTIDE SEQUENCE [LARGE SCALE GENOMIC DNA]</scope>
    <source>
        <strain evidence="3 4">DSM 15827</strain>
    </source>
</reference>
<dbReference type="Proteomes" id="UP000198556">
    <property type="component" value="Unassembled WGS sequence"/>
</dbReference>
<organism evidence="3 4">
    <name type="scientific">Granulicatella balaenopterae</name>
    <dbReference type="NCBI Taxonomy" id="137733"/>
    <lineage>
        <taxon>Bacteria</taxon>
        <taxon>Bacillati</taxon>
        <taxon>Bacillota</taxon>
        <taxon>Bacilli</taxon>
        <taxon>Lactobacillales</taxon>
        <taxon>Carnobacteriaceae</taxon>
        <taxon>Granulicatella</taxon>
    </lineage>
</organism>
<feature type="domain" description="DHHA1" evidence="2">
    <location>
        <begin position="233"/>
        <end position="315"/>
    </location>
</feature>
<feature type="domain" description="DDH" evidence="1">
    <location>
        <begin position="19"/>
        <end position="159"/>
    </location>
</feature>
<dbReference type="GO" id="GO:0003676">
    <property type="term" value="F:nucleic acid binding"/>
    <property type="evidence" value="ECO:0007669"/>
    <property type="project" value="InterPro"/>
</dbReference>
<keyword evidence="4" id="KW-1185">Reference proteome</keyword>
<dbReference type="PANTHER" id="PTHR47618:SF1">
    <property type="entry name" value="BIFUNCTIONAL OLIGORIBONUCLEASE AND PAP PHOSPHATASE NRNA"/>
    <property type="match status" value="1"/>
</dbReference>
<gene>
    <name evidence="3" type="ORF">SAMN05421767_11213</name>
</gene>
<dbReference type="SUPFAM" id="SSF64182">
    <property type="entry name" value="DHH phosphoesterases"/>
    <property type="match status" value="1"/>
</dbReference>
<protein>
    <submittedName>
        <fullName evidence="3">Phosphoesterase RecJ domain-containing protein</fullName>
    </submittedName>
</protein>
<sequence>MNKVVHYKEIMETIEEYHSIIILRHQNPDPDALGSQLGLKSLLKAKYPDKVIYALGDMPDDLLFIGSMDQPVTEDIFQHSLVIITDTANQPRIDTPYPLEMAPKTIKIDHHPDVDQYADMQYVDSNTSSCSEIIGDISFTLQDGLPMNEQAATLLAAGIIGDTGRFLYPSTSSETFRIMSKLASFGSKHSKVANQMITRPRNVAKLSGYIYQNLEISEQGVANILLTKDLLDEFGVKDSETSSLVSLPGTIEGVKCWGIFVEKDGFYRCRLRSKGVIINDIAARHEGGGHPLASGANAHSIEEIKEILKEMEQKVLEN</sequence>